<evidence type="ECO:0000256" key="11">
    <source>
        <dbReference type="ARBA" id="ARBA00023136"/>
    </source>
</evidence>
<evidence type="ECO:0000259" key="18">
    <source>
        <dbReference type="Pfam" id="PF13807"/>
    </source>
</evidence>
<dbReference type="EMBL" id="AB924601">
    <property type="protein sequence ID" value="BAT24202.1"/>
    <property type="molecule type" value="Genomic_DNA"/>
</dbReference>
<evidence type="ECO:0000256" key="9">
    <source>
        <dbReference type="ARBA" id="ARBA00022840"/>
    </source>
</evidence>
<comment type="subcellular location">
    <subcellularLocation>
        <location evidence="1">Cell inner membrane</location>
        <topology evidence="1">Multi-pass membrane protein</topology>
    </subcellularLocation>
</comment>
<name>A0A0P0YSD1_9ENTR</name>
<keyword evidence="3" id="KW-1003">Cell membrane</keyword>
<keyword evidence="8 19" id="KW-0418">Kinase</keyword>
<keyword evidence="12" id="KW-0829">Tyrosine-protein kinase</keyword>
<reference evidence="19" key="1">
    <citation type="submission" date="2014-04" db="EMBL/GenBank/DDBJ databases">
        <authorList>
            <person name="Harrison E."/>
        </authorList>
    </citation>
    <scope>NUCLEOTIDE SEQUENCE</scope>
    <source>
        <strain evidence="19">SW4</strain>
    </source>
</reference>
<dbReference type="NCBIfam" id="TIGR01007">
    <property type="entry name" value="eps_fam"/>
    <property type="match status" value="1"/>
</dbReference>
<feature type="domain" description="Polysaccharide chain length determinant N-terminal" evidence="16">
    <location>
        <begin position="14"/>
        <end position="105"/>
    </location>
</feature>
<organism evidence="19">
    <name type="scientific">Klebsiella sp. SW4</name>
    <dbReference type="NCBI Taxonomy" id="1037240"/>
    <lineage>
        <taxon>Bacteria</taxon>
        <taxon>Pseudomonadati</taxon>
        <taxon>Pseudomonadota</taxon>
        <taxon>Gammaproteobacteria</taxon>
        <taxon>Enterobacterales</taxon>
        <taxon>Enterobacteriaceae</taxon>
        <taxon>Klebsiella/Raoultella group</taxon>
        <taxon>Klebsiella</taxon>
    </lineage>
</organism>
<dbReference type="PANTHER" id="PTHR32309">
    <property type="entry name" value="TYROSINE-PROTEIN KINASE"/>
    <property type="match status" value="1"/>
</dbReference>
<dbReference type="PANTHER" id="PTHR32309:SF32">
    <property type="entry name" value="TYROSINE-PROTEIN KINASE ETK-RELATED"/>
    <property type="match status" value="1"/>
</dbReference>
<evidence type="ECO:0000256" key="12">
    <source>
        <dbReference type="ARBA" id="ARBA00023137"/>
    </source>
</evidence>
<dbReference type="FunFam" id="3.40.50.300:FF:000527">
    <property type="entry name" value="Tyrosine-protein kinase etk"/>
    <property type="match status" value="1"/>
</dbReference>
<evidence type="ECO:0000256" key="7">
    <source>
        <dbReference type="ARBA" id="ARBA00022741"/>
    </source>
</evidence>
<evidence type="ECO:0000256" key="4">
    <source>
        <dbReference type="ARBA" id="ARBA00022519"/>
    </source>
</evidence>
<protein>
    <submittedName>
        <fullName evidence="19">Tyrosine-protein kinase</fullName>
    </submittedName>
</protein>
<evidence type="ECO:0000256" key="5">
    <source>
        <dbReference type="ARBA" id="ARBA00022679"/>
    </source>
</evidence>
<dbReference type="AlphaFoldDB" id="A0A0P0YSD1"/>
<evidence type="ECO:0000256" key="2">
    <source>
        <dbReference type="ARBA" id="ARBA00008883"/>
    </source>
</evidence>
<dbReference type="InterPro" id="IPR025669">
    <property type="entry name" value="AAA_dom"/>
</dbReference>
<evidence type="ECO:0000256" key="15">
    <source>
        <dbReference type="SAM" id="Phobius"/>
    </source>
</evidence>
<dbReference type="GO" id="GO:0042802">
    <property type="term" value="F:identical protein binding"/>
    <property type="evidence" value="ECO:0007669"/>
    <property type="project" value="UniProtKB-ARBA"/>
</dbReference>
<keyword evidence="4" id="KW-0997">Cell inner membrane</keyword>
<comment type="catalytic activity">
    <reaction evidence="13">
        <text>L-tyrosyl-[protein] + ATP = O-phospho-L-tyrosyl-[protein] + ADP + H(+)</text>
        <dbReference type="Rhea" id="RHEA:10596"/>
        <dbReference type="Rhea" id="RHEA-COMP:10136"/>
        <dbReference type="Rhea" id="RHEA-COMP:20101"/>
        <dbReference type="ChEBI" id="CHEBI:15378"/>
        <dbReference type="ChEBI" id="CHEBI:30616"/>
        <dbReference type="ChEBI" id="CHEBI:46858"/>
        <dbReference type="ChEBI" id="CHEBI:61978"/>
        <dbReference type="ChEBI" id="CHEBI:456216"/>
    </reaction>
</comment>
<keyword evidence="11 15" id="KW-0472">Membrane</keyword>
<keyword evidence="14" id="KW-0175">Coiled coil</keyword>
<feature type="transmembrane region" description="Helical" evidence="15">
    <location>
        <begin position="31"/>
        <end position="49"/>
    </location>
</feature>
<dbReference type="InterPro" id="IPR005702">
    <property type="entry name" value="Wzc-like_C"/>
</dbReference>
<evidence type="ECO:0000259" key="16">
    <source>
        <dbReference type="Pfam" id="PF02706"/>
    </source>
</evidence>
<feature type="domain" description="Tyrosine-protein kinase G-rich" evidence="18">
    <location>
        <begin position="365"/>
        <end position="445"/>
    </location>
</feature>
<evidence type="ECO:0000256" key="10">
    <source>
        <dbReference type="ARBA" id="ARBA00022989"/>
    </source>
</evidence>
<dbReference type="Pfam" id="PF13807">
    <property type="entry name" value="GNVR"/>
    <property type="match status" value="1"/>
</dbReference>
<evidence type="ECO:0000256" key="8">
    <source>
        <dbReference type="ARBA" id="ARBA00022777"/>
    </source>
</evidence>
<keyword evidence="9" id="KW-0067">ATP-binding</keyword>
<accession>A0A0P0YSD1</accession>
<evidence type="ECO:0000256" key="13">
    <source>
        <dbReference type="ARBA" id="ARBA00053015"/>
    </source>
</evidence>
<proteinExistence type="inferred from homology"/>
<evidence type="ECO:0000256" key="1">
    <source>
        <dbReference type="ARBA" id="ARBA00004429"/>
    </source>
</evidence>
<feature type="transmembrane region" description="Helical" evidence="15">
    <location>
        <begin position="423"/>
        <end position="447"/>
    </location>
</feature>
<dbReference type="Gene3D" id="3.40.50.300">
    <property type="entry name" value="P-loop containing nucleotide triphosphate hydrolases"/>
    <property type="match status" value="1"/>
</dbReference>
<reference evidence="19" key="2">
    <citation type="journal article" date="2015" name="Sci. Rep.">
        <title>Genetic analysis of capsular polysaccharide synthesis gene clusters in 79 capsular types of Klebsiella spp.</title>
        <authorList>
            <person name="Pan Y.J."/>
            <person name="Lin T.L."/>
            <person name="Chen C.T."/>
            <person name="Chen Y.Y."/>
            <person name="Hsieh P.F."/>
            <person name="Hsu C.R."/>
            <person name="Wu M.C."/>
            <person name="Wang J.T."/>
        </authorList>
    </citation>
    <scope>NUCLEOTIDE SEQUENCE</scope>
    <source>
        <strain evidence="19">SW4</strain>
    </source>
</reference>
<keyword evidence="7" id="KW-0547">Nucleotide-binding</keyword>
<evidence type="ECO:0000259" key="17">
    <source>
        <dbReference type="Pfam" id="PF13614"/>
    </source>
</evidence>
<dbReference type="Pfam" id="PF23607">
    <property type="entry name" value="WZC_N"/>
    <property type="match status" value="1"/>
</dbReference>
<keyword evidence="6 15" id="KW-0812">Transmembrane</keyword>
<gene>
    <name evidence="19" type="primary">wzc</name>
</gene>
<feature type="domain" description="AAA" evidence="17">
    <location>
        <begin position="537"/>
        <end position="650"/>
    </location>
</feature>
<dbReference type="InterPro" id="IPR050445">
    <property type="entry name" value="Bact_polysacc_biosynth/exp"/>
</dbReference>
<dbReference type="Pfam" id="PF13614">
    <property type="entry name" value="AAA_31"/>
    <property type="match status" value="1"/>
</dbReference>
<dbReference type="InterPro" id="IPR027417">
    <property type="entry name" value="P-loop_NTPase"/>
</dbReference>
<sequence>MSSVKNKPVEKEAEDIDLSRLIGEVIDHRKLIISIVSLFTLLALVYALFATPVYQADALVQVEQKQGNAILSNLSQMLPDGQPQSAPEIALLRSRMILGKTVDDLNLQSIATQHYFPLFGRGFARLSGEKPATISISRLYVAKKDDETPKLKLKVIDAYNYSISSDDTELHGKVGQLLDDKGISIKVDKLNAQPGVVFDIEYVSKLKAITSLQDVLNISDQGKDTGILSISLTGVDPELIKQIVDSISNNYLAQNISRQAAQDAKSLDFLSEQLPKVRGELDVAEDKLNAYRRQNDSVDLSLEAKSVLDQIVNVDNQLNELTFRESEISQLFTKEHPTYKALMEKRKTLQDEKGKLNKRVTAMPETQQEILRLSRDVESGRAVYMQLLNRQQELNIAKSSAIGNVRIIDDAVTQPIPVKPKKALIVVAGMIFGGMLSVGVVLLRVFLRRGIESPEQLEEIGINVYASIPVSEEFAKRTNKIKSSRRKNSAEIQGLLAIENPADLAIEAIRGLRTSLHFAMMESRNNVLMISGASPNAGKTFVSSNLASIIAQTGKRVLFIDTDMRKGYTHKLFNIGNENGLSDYLSGKIELVKSIKKVPSTDFDYISRGMVPPNPAELLMHKRFDELINWASSNYDIVILDTPPILAVTDAAIIGNYAGTTLLIARFELNTAKEIDVSVKRFEQSGVVVKGCILNGVVKKASSYYGYGYSTYGYSYSDKE</sequence>
<dbReference type="InterPro" id="IPR003856">
    <property type="entry name" value="LPS_length_determ_N"/>
</dbReference>
<comment type="similarity">
    <text evidence="2">Belongs to the etk/wzc family.</text>
</comment>
<evidence type="ECO:0000256" key="3">
    <source>
        <dbReference type="ARBA" id="ARBA00022475"/>
    </source>
</evidence>
<dbReference type="CDD" id="cd05387">
    <property type="entry name" value="BY-kinase"/>
    <property type="match status" value="1"/>
</dbReference>
<dbReference type="GO" id="GO:0004713">
    <property type="term" value="F:protein tyrosine kinase activity"/>
    <property type="evidence" value="ECO:0007669"/>
    <property type="project" value="UniProtKB-KW"/>
</dbReference>
<dbReference type="Pfam" id="PF02706">
    <property type="entry name" value="Wzz"/>
    <property type="match status" value="1"/>
</dbReference>
<dbReference type="InterPro" id="IPR032807">
    <property type="entry name" value="GNVR"/>
</dbReference>
<dbReference type="SUPFAM" id="SSF52540">
    <property type="entry name" value="P-loop containing nucleoside triphosphate hydrolases"/>
    <property type="match status" value="1"/>
</dbReference>
<keyword evidence="5" id="KW-0808">Transferase</keyword>
<evidence type="ECO:0000256" key="14">
    <source>
        <dbReference type="SAM" id="Coils"/>
    </source>
</evidence>
<keyword evidence="10 15" id="KW-1133">Transmembrane helix</keyword>
<evidence type="ECO:0000256" key="6">
    <source>
        <dbReference type="ARBA" id="ARBA00022692"/>
    </source>
</evidence>
<dbReference type="GO" id="GO:0005886">
    <property type="term" value="C:plasma membrane"/>
    <property type="evidence" value="ECO:0007669"/>
    <property type="project" value="UniProtKB-SubCell"/>
</dbReference>
<feature type="coiled-coil region" evidence="14">
    <location>
        <begin position="267"/>
        <end position="294"/>
    </location>
</feature>
<evidence type="ECO:0000313" key="19">
    <source>
        <dbReference type="EMBL" id="BAT24202.1"/>
    </source>
</evidence>
<dbReference type="GO" id="GO:0005524">
    <property type="term" value="F:ATP binding"/>
    <property type="evidence" value="ECO:0007669"/>
    <property type="project" value="UniProtKB-KW"/>
</dbReference>